<dbReference type="Pfam" id="PF25198">
    <property type="entry name" value="Spore_GerAC_N"/>
    <property type="match status" value="1"/>
</dbReference>
<feature type="domain" description="Spore germination GerAC-like C-terminal" evidence="9">
    <location>
        <begin position="204"/>
        <end position="370"/>
    </location>
</feature>
<evidence type="ECO:0000313" key="11">
    <source>
        <dbReference type="EMBL" id="MPM56348.1"/>
    </source>
</evidence>
<dbReference type="InterPro" id="IPR057336">
    <property type="entry name" value="GerAC_N"/>
</dbReference>
<gene>
    <name evidence="11" type="primary">gerBC_8</name>
    <name evidence="11" type="ORF">SDC9_103150</name>
</gene>
<evidence type="ECO:0000256" key="6">
    <source>
        <dbReference type="ARBA" id="ARBA00023139"/>
    </source>
</evidence>
<dbReference type="PANTHER" id="PTHR35789:SF1">
    <property type="entry name" value="SPORE GERMINATION PROTEIN B3"/>
    <property type="match status" value="1"/>
</dbReference>
<evidence type="ECO:0000256" key="1">
    <source>
        <dbReference type="ARBA" id="ARBA00004635"/>
    </source>
</evidence>
<evidence type="ECO:0000259" key="10">
    <source>
        <dbReference type="Pfam" id="PF25198"/>
    </source>
</evidence>
<evidence type="ECO:0000256" key="7">
    <source>
        <dbReference type="ARBA" id="ARBA00023288"/>
    </source>
</evidence>
<dbReference type="Gene3D" id="3.30.300.210">
    <property type="entry name" value="Nutrient germinant receptor protein C, domain 3"/>
    <property type="match status" value="1"/>
</dbReference>
<feature type="region of interest" description="Disordered" evidence="8">
    <location>
        <begin position="45"/>
        <end position="68"/>
    </location>
</feature>
<dbReference type="GO" id="GO:0009847">
    <property type="term" value="P:spore germination"/>
    <property type="evidence" value="ECO:0007669"/>
    <property type="project" value="InterPro"/>
</dbReference>
<evidence type="ECO:0000256" key="3">
    <source>
        <dbReference type="ARBA" id="ARBA00022544"/>
    </source>
</evidence>
<evidence type="ECO:0000256" key="4">
    <source>
        <dbReference type="ARBA" id="ARBA00022729"/>
    </source>
</evidence>
<dbReference type="NCBIfam" id="TIGR02887">
    <property type="entry name" value="spore_ger_x_C"/>
    <property type="match status" value="1"/>
</dbReference>
<dbReference type="GO" id="GO:0016020">
    <property type="term" value="C:membrane"/>
    <property type="evidence" value="ECO:0007669"/>
    <property type="project" value="UniProtKB-SubCell"/>
</dbReference>
<keyword evidence="4" id="KW-0732">Signal</keyword>
<dbReference type="EMBL" id="VSSQ01015714">
    <property type="protein sequence ID" value="MPM56348.1"/>
    <property type="molecule type" value="Genomic_DNA"/>
</dbReference>
<evidence type="ECO:0000256" key="2">
    <source>
        <dbReference type="ARBA" id="ARBA00007886"/>
    </source>
</evidence>
<keyword evidence="5" id="KW-0472">Membrane</keyword>
<dbReference type="InterPro" id="IPR008844">
    <property type="entry name" value="Spore_GerAC-like"/>
</dbReference>
<evidence type="ECO:0000256" key="5">
    <source>
        <dbReference type="ARBA" id="ARBA00023136"/>
    </source>
</evidence>
<dbReference type="Gene3D" id="6.20.190.10">
    <property type="entry name" value="Nutrient germinant receptor protein C, domain 1"/>
    <property type="match status" value="1"/>
</dbReference>
<reference evidence="11" key="1">
    <citation type="submission" date="2019-08" db="EMBL/GenBank/DDBJ databases">
        <authorList>
            <person name="Kucharzyk K."/>
            <person name="Murdoch R.W."/>
            <person name="Higgins S."/>
            <person name="Loffler F."/>
        </authorList>
    </citation>
    <scope>NUCLEOTIDE SEQUENCE</scope>
</reference>
<dbReference type="InterPro" id="IPR038501">
    <property type="entry name" value="Spore_GerAC_C_sf"/>
</dbReference>
<keyword evidence="7" id="KW-0449">Lipoprotein</keyword>
<comment type="caution">
    <text evidence="11">The sequence shown here is derived from an EMBL/GenBank/DDBJ whole genome shotgun (WGS) entry which is preliminary data.</text>
</comment>
<protein>
    <submittedName>
        <fullName evidence="11">Spore germination protein B3</fullName>
    </submittedName>
</protein>
<dbReference type="PANTHER" id="PTHR35789">
    <property type="entry name" value="SPORE GERMINATION PROTEIN B3"/>
    <property type="match status" value="1"/>
</dbReference>
<feature type="domain" description="Spore germination protein N-terminal" evidence="10">
    <location>
        <begin position="12"/>
        <end position="180"/>
    </location>
</feature>
<keyword evidence="3" id="KW-0309">Germination</keyword>
<dbReference type="AlphaFoldDB" id="A0A645AUA7"/>
<evidence type="ECO:0000259" key="9">
    <source>
        <dbReference type="Pfam" id="PF05504"/>
    </source>
</evidence>
<sequence>MMLSLGGCKNNNRDINSLAVVTAIGIDKAADGKIEFTVQIIGPTQKSESQAQMSSGSSGGGGNKAISATSEGSTTFEAVRNIIPKLSKKIYFSHLQVLVIGEDLAKEGLDQFWDFFERDHEVSRQFRVIVAKGGTAKSIIEATPMIEQLSGVEITDTIDNAAYGKNIKIRGYEVSELLSEPLAGLVTGAIDSGGAKILTDMQVEGGAVFKNARLVGYLDDEEARGYLFASNKMKSTILTIANPCERGNLVSIEVIDSSGKLKTDIKNGKLRFTVEIKASGNIVDEQGSADLSSVENVKKLEQESEVLISSNIKALLEKSQKTFGSDILNFSDLFYKHHYKDYQKIVGSWDKLYEDADIDVKVQFTIKRSGMITKPAYEQSISNG</sequence>
<evidence type="ECO:0000256" key="8">
    <source>
        <dbReference type="SAM" id="MobiDB-lite"/>
    </source>
</evidence>
<dbReference type="Pfam" id="PF05504">
    <property type="entry name" value="Spore_GerAC"/>
    <property type="match status" value="1"/>
</dbReference>
<comment type="similarity">
    <text evidence="2">Belongs to the GerABKC lipoprotein family.</text>
</comment>
<name>A0A645AUA7_9ZZZZ</name>
<organism evidence="11">
    <name type="scientific">bioreactor metagenome</name>
    <dbReference type="NCBI Taxonomy" id="1076179"/>
    <lineage>
        <taxon>unclassified sequences</taxon>
        <taxon>metagenomes</taxon>
        <taxon>ecological metagenomes</taxon>
    </lineage>
</organism>
<proteinExistence type="inferred from homology"/>
<comment type="subcellular location">
    <subcellularLocation>
        <location evidence="1">Membrane</location>
        <topology evidence="1">Lipid-anchor</topology>
    </subcellularLocation>
</comment>
<dbReference type="InterPro" id="IPR046953">
    <property type="entry name" value="Spore_GerAC-like_C"/>
</dbReference>
<accession>A0A645AUA7</accession>
<keyword evidence="6" id="KW-0564">Palmitate</keyword>